<reference evidence="2" key="1">
    <citation type="submission" date="2020-05" db="EMBL/GenBank/DDBJ databases">
        <title>Phylogenomic resolution of chytrid fungi.</title>
        <authorList>
            <person name="Stajich J.E."/>
            <person name="Amses K."/>
            <person name="Simmons R."/>
            <person name="Seto K."/>
            <person name="Myers J."/>
            <person name="Bonds A."/>
            <person name="Quandt C.A."/>
            <person name="Barry K."/>
            <person name="Liu P."/>
            <person name="Grigoriev I."/>
            <person name="Longcore J.E."/>
            <person name="James T.Y."/>
        </authorList>
    </citation>
    <scope>NUCLEOTIDE SEQUENCE</scope>
    <source>
        <strain evidence="2">JEL0379</strain>
    </source>
</reference>
<dbReference type="EMBL" id="JADGJQ010000051">
    <property type="protein sequence ID" value="KAJ3175512.1"/>
    <property type="molecule type" value="Genomic_DNA"/>
</dbReference>
<dbReference type="AlphaFoldDB" id="A0AAD5XP89"/>
<comment type="caution">
    <text evidence="2">The sequence shown here is derived from an EMBL/GenBank/DDBJ whole genome shotgun (WGS) entry which is preliminary data.</text>
</comment>
<evidence type="ECO:0000256" key="1">
    <source>
        <dbReference type="SAM" id="MobiDB-lite"/>
    </source>
</evidence>
<gene>
    <name evidence="2" type="ORF">HDU87_006175</name>
</gene>
<keyword evidence="3" id="KW-1185">Reference proteome</keyword>
<evidence type="ECO:0000313" key="2">
    <source>
        <dbReference type="EMBL" id="KAJ3175512.1"/>
    </source>
</evidence>
<accession>A0AAD5XP89</accession>
<dbReference type="Proteomes" id="UP001212152">
    <property type="component" value="Unassembled WGS sequence"/>
</dbReference>
<name>A0AAD5XP89_9FUNG</name>
<feature type="region of interest" description="Disordered" evidence="1">
    <location>
        <begin position="1"/>
        <end position="40"/>
    </location>
</feature>
<proteinExistence type="predicted"/>
<protein>
    <submittedName>
        <fullName evidence="2">Uncharacterized protein</fullName>
    </submittedName>
</protein>
<organism evidence="2 3">
    <name type="scientific">Geranomyces variabilis</name>
    <dbReference type="NCBI Taxonomy" id="109894"/>
    <lineage>
        <taxon>Eukaryota</taxon>
        <taxon>Fungi</taxon>
        <taxon>Fungi incertae sedis</taxon>
        <taxon>Chytridiomycota</taxon>
        <taxon>Chytridiomycota incertae sedis</taxon>
        <taxon>Chytridiomycetes</taxon>
        <taxon>Spizellomycetales</taxon>
        <taxon>Powellomycetaceae</taxon>
        <taxon>Geranomyces</taxon>
    </lineage>
</organism>
<sequence length="478" mass="49571">MDADMEDRRPNSGGHKRRPSDTPLPLDLGSPGQPTPHSLRRRSLLHPQVKAEYTASLSAALKAIVSSYDAIDSTRAGSPPDSVKAADAVLAEFVAAASTPAALYAPWPETGADDAAGYGLSESELAALAEDVKNAVPVGNISAAASVTTAWSVSLPATGAPTTLALGTFDWEQPGPTAVFGGHDAGRLAVVQHTSPAQPVEYETKQATITAMLAFSLFPHSAGGHDLVIGDAHGECRVFSAWKCVGKCRVGAAVTTLEGVTDMLNNRYVLAGDAAGTVTAFDAMHILWRIRVGGMGHSPTPQPFPPSPSITSIVHVTLPAPMSVQLTLIAHGAPSIQVFSGNTRIRTIGMPSAIAAMASGSFRPGPGIQILAAGIHGDVFIVDGATLVPARYVPIWSTVTHIAPLPAAPGESGDHQEQAFAVAGLFCQLRIYKGQKVNKKGHFATMAPEIHVLTRSTIAHPCPSVTKLGARHGGVPAD</sequence>
<feature type="compositionally biased region" description="Basic and acidic residues" evidence="1">
    <location>
        <begin position="1"/>
        <end position="10"/>
    </location>
</feature>
<evidence type="ECO:0000313" key="3">
    <source>
        <dbReference type="Proteomes" id="UP001212152"/>
    </source>
</evidence>